<sequence length="84" mass="9117">SWAVSCCPSCRTECSGSLNHCFFFENRASCHFDMGFGVSPPTPLCSPATLMAQGKAGKPSQKHLWPREPLSPSITRHSQAKCSC</sequence>
<evidence type="ECO:0000256" key="1">
    <source>
        <dbReference type="SAM" id="MobiDB-lite"/>
    </source>
</evidence>
<reference evidence="2" key="2">
    <citation type="submission" date="2025-09" db="UniProtKB">
        <authorList>
            <consortium name="Ensembl"/>
        </authorList>
    </citation>
    <scope>IDENTIFICATION</scope>
</reference>
<dbReference type="OMA" id="SQKHLWP"/>
<dbReference type="Ensembl" id="ENSCANT00000048087.1">
    <property type="protein sequence ID" value="ENSCANP00000025088.1"/>
    <property type="gene ID" value="ENSCANG00000035973.1"/>
</dbReference>
<reference evidence="2" key="1">
    <citation type="submission" date="2025-08" db="UniProtKB">
        <authorList>
            <consortium name="Ensembl"/>
        </authorList>
    </citation>
    <scope>IDENTIFICATION</scope>
</reference>
<evidence type="ECO:0000313" key="3">
    <source>
        <dbReference type="Proteomes" id="UP000233080"/>
    </source>
</evidence>
<evidence type="ECO:0000313" key="2">
    <source>
        <dbReference type="Ensembl" id="ENSCANP00000025088.1"/>
    </source>
</evidence>
<feature type="compositionally biased region" description="Polar residues" evidence="1">
    <location>
        <begin position="72"/>
        <end position="84"/>
    </location>
</feature>
<dbReference type="AlphaFoldDB" id="A0A2K5J851"/>
<feature type="region of interest" description="Disordered" evidence="1">
    <location>
        <begin position="56"/>
        <end position="84"/>
    </location>
</feature>
<keyword evidence="3" id="KW-1185">Reference proteome</keyword>
<organism evidence="2 3">
    <name type="scientific">Colobus angolensis palliatus</name>
    <name type="common">Peters' Angolan colobus</name>
    <dbReference type="NCBI Taxonomy" id="336983"/>
    <lineage>
        <taxon>Eukaryota</taxon>
        <taxon>Metazoa</taxon>
        <taxon>Chordata</taxon>
        <taxon>Craniata</taxon>
        <taxon>Vertebrata</taxon>
        <taxon>Euteleostomi</taxon>
        <taxon>Mammalia</taxon>
        <taxon>Eutheria</taxon>
        <taxon>Euarchontoglires</taxon>
        <taxon>Primates</taxon>
        <taxon>Haplorrhini</taxon>
        <taxon>Catarrhini</taxon>
        <taxon>Cercopithecidae</taxon>
        <taxon>Colobinae</taxon>
        <taxon>Colobus</taxon>
    </lineage>
</organism>
<proteinExistence type="predicted"/>
<name>A0A2K5J851_COLAP</name>
<protein>
    <submittedName>
        <fullName evidence="2">Uncharacterized protein</fullName>
    </submittedName>
</protein>
<accession>A0A2K5J851</accession>
<dbReference type="Proteomes" id="UP000233080">
    <property type="component" value="Unassembled WGS sequence"/>
</dbReference>